<dbReference type="OrthoDB" id="2505440at2759"/>
<organism evidence="9 10">
    <name type="scientific">Thecamonas trahens ATCC 50062</name>
    <dbReference type="NCBI Taxonomy" id="461836"/>
    <lineage>
        <taxon>Eukaryota</taxon>
        <taxon>Apusozoa</taxon>
        <taxon>Apusomonadida</taxon>
        <taxon>Apusomonadidae</taxon>
        <taxon>Thecamonas</taxon>
    </lineage>
</organism>
<evidence type="ECO:0000259" key="8">
    <source>
        <dbReference type="Pfam" id="PF02229"/>
    </source>
</evidence>
<dbReference type="PANTHER" id="PTHR13215">
    <property type="entry name" value="RNA POLYMERASE II TRANSCRIPTIONAL COACTIVATOR"/>
    <property type="match status" value="1"/>
</dbReference>
<accession>A0A0L0DGR3</accession>
<dbReference type="Pfam" id="PF02229">
    <property type="entry name" value="PC4"/>
    <property type="match status" value="1"/>
</dbReference>
<dbReference type="Gene3D" id="2.30.31.10">
    <property type="entry name" value="Transcriptional Coactivator Pc4, Chain A"/>
    <property type="match status" value="1"/>
</dbReference>
<dbReference type="SUPFAM" id="SSF54447">
    <property type="entry name" value="ssDNA-binding transcriptional regulator domain"/>
    <property type="match status" value="1"/>
</dbReference>
<sequence>MAWIGSGLLNDDNDDFTSTAPAVKADPAQGKRKARAMAAGKADKATKKAKALDGSAVVARVAVEERQLWQLGSTGNVRVDVTKFRSRKYVDVRKWYKKKGTGEMCRTQKGIMLAPDQWDKLKLLFPTLKAAFAAARDSS</sequence>
<name>A0A0L0DGR3_THETB</name>
<keyword evidence="5" id="KW-0804">Transcription</keyword>
<protein>
    <recommendedName>
        <fullName evidence="8">Transcriptional coactivator p15 (PC4) C-terminal domain-containing protein</fullName>
    </recommendedName>
</protein>
<keyword evidence="6" id="KW-0539">Nucleus</keyword>
<evidence type="ECO:0000256" key="6">
    <source>
        <dbReference type="ARBA" id="ARBA00023242"/>
    </source>
</evidence>
<evidence type="ECO:0000313" key="10">
    <source>
        <dbReference type="Proteomes" id="UP000054408"/>
    </source>
</evidence>
<dbReference type="InterPro" id="IPR045125">
    <property type="entry name" value="Sub1/Tcp4-like"/>
</dbReference>
<comment type="subcellular location">
    <subcellularLocation>
        <location evidence="1">Nucleus</location>
    </subcellularLocation>
</comment>
<dbReference type="AlphaFoldDB" id="A0A0L0DGR3"/>
<dbReference type="GO" id="GO:0060261">
    <property type="term" value="P:positive regulation of transcription initiation by RNA polymerase II"/>
    <property type="evidence" value="ECO:0007669"/>
    <property type="project" value="InterPro"/>
</dbReference>
<gene>
    <name evidence="9" type="ORF">AMSG_07412</name>
</gene>
<evidence type="ECO:0000256" key="3">
    <source>
        <dbReference type="ARBA" id="ARBA00023015"/>
    </source>
</evidence>
<dbReference type="GO" id="GO:0003677">
    <property type="term" value="F:DNA binding"/>
    <property type="evidence" value="ECO:0007669"/>
    <property type="project" value="UniProtKB-KW"/>
</dbReference>
<dbReference type="GO" id="GO:0003713">
    <property type="term" value="F:transcription coactivator activity"/>
    <property type="evidence" value="ECO:0007669"/>
    <property type="project" value="InterPro"/>
</dbReference>
<proteinExistence type="inferred from homology"/>
<evidence type="ECO:0000256" key="1">
    <source>
        <dbReference type="ARBA" id="ARBA00004123"/>
    </source>
</evidence>
<dbReference type="GeneID" id="25566335"/>
<reference evidence="9 10" key="1">
    <citation type="submission" date="2010-05" db="EMBL/GenBank/DDBJ databases">
        <title>The Genome Sequence of Thecamonas trahens ATCC 50062.</title>
        <authorList>
            <consortium name="The Broad Institute Genome Sequencing Platform"/>
            <person name="Russ C."/>
            <person name="Cuomo C."/>
            <person name="Shea T."/>
            <person name="Young S.K."/>
            <person name="Zeng Q."/>
            <person name="Koehrsen M."/>
            <person name="Haas B."/>
            <person name="Borodovsky M."/>
            <person name="Guigo R."/>
            <person name="Alvarado L."/>
            <person name="Berlin A."/>
            <person name="Bochicchio J."/>
            <person name="Borenstein D."/>
            <person name="Chapman S."/>
            <person name="Chen Z."/>
            <person name="Freedman E."/>
            <person name="Gellesch M."/>
            <person name="Goldberg J."/>
            <person name="Griggs A."/>
            <person name="Gujja S."/>
            <person name="Heilman E."/>
            <person name="Heiman D."/>
            <person name="Hepburn T."/>
            <person name="Howarth C."/>
            <person name="Jen D."/>
            <person name="Larson L."/>
            <person name="Mehta T."/>
            <person name="Park D."/>
            <person name="Pearson M."/>
            <person name="Roberts A."/>
            <person name="Saif S."/>
            <person name="Shenoy N."/>
            <person name="Sisk P."/>
            <person name="Stolte C."/>
            <person name="Sykes S."/>
            <person name="Thomson T."/>
            <person name="Walk T."/>
            <person name="White J."/>
            <person name="Yandava C."/>
            <person name="Burger G."/>
            <person name="Gray M.W."/>
            <person name="Holland P.W.H."/>
            <person name="King N."/>
            <person name="Lang F.B.F."/>
            <person name="Roger A.J."/>
            <person name="Ruiz-Trillo I."/>
            <person name="Lander E."/>
            <person name="Nusbaum C."/>
        </authorList>
    </citation>
    <scope>NUCLEOTIDE SEQUENCE [LARGE SCALE GENOMIC DNA]</scope>
    <source>
        <strain evidence="9 10">ATCC 50062</strain>
    </source>
</reference>
<dbReference type="RefSeq" id="XP_013755920.1">
    <property type="nucleotide sequence ID" value="XM_013900466.1"/>
</dbReference>
<keyword evidence="3" id="KW-0805">Transcription regulation</keyword>
<evidence type="ECO:0000256" key="5">
    <source>
        <dbReference type="ARBA" id="ARBA00023163"/>
    </source>
</evidence>
<dbReference type="InterPro" id="IPR003173">
    <property type="entry name" value="PC4_C"/>
</dbReference>
<comment type="similarity">
    <text evidence="2">Belongs to the transcriptional coactivator PC4 family.</text>
</comment>
<dbReference type="EMBL" id="GL349468">
    <property type="protein sequence ID" value="KNC51517.1"/>
    <property type="molecule type" value="Genomic_DNA"/>
</dbReference>
<dbReference type="InterPro" id="IPR009044">
    <property type="entry name" value="ssDNA-bd_transcriptional_reg"/>
</dbReference>
<dbReference type="GO" id="GO:0005634">
    <property type="term" value="C:nucleus"/>
    <property type="evidence" value="ECO:0007669"/>
    <property type="project" value="UniProtKB-SubCell"/>
</dbReference>
<keyword evidence="4" id="KW-0238">DNA-binding</keyword>
<feature type="domain" description="Transcriptional coactivator p15 (PC4) C-terminal" evidence="8">
    <location>
        <begin position="74"/>
        <end position="122"/>
    </location>
</feature>
<evidence type="ECO:0000256" key="4">
    <source>
        <dbReference type="ARBA" id="ARBA00023125"/>
    </source>
</evidence>
<feature type="region of interest" description="Disordered" evidence="7">
    <location>
        <begin position="19"/>
        <end position="42"/>
    </location>
</feature>
<keyword evidence="10" id="KW-1185">Reference proteome</keyword>
<evidence type="ECO:0000256" key="2">
    <source>
        <dbReference type="ARBA" id="ARBA00009001"/>
    </source>
</evidence>
<evidence type="ECO:0000313" key="9">
    <source>
        <dbReference type="EMBL" id="KNC51517.1"/>
    </source>
</evidence>
<evidence type="ECO:0000256" key="7">
    <source>
        <dbReference type="SAM" id="MobiDB-lite"/>
    </source>
</evidence>
<dbReference type="Proteomes" id="UP000054408">
    <property type="component" value="Unassembled WGS sequence"/>
</dbReference>